<reference evidence="2 3" key="1">
    <citation type="submission" date="2015-08" db="EMBL/GenBank/DDBJ databases">
        <title>Next Generation Sequencing and Analysis of the Genome of Puccinia sorghi L Schw, the Causal Agent of Maize Common Rust.</title>
        <authorList>
            <person name="Rochi L."/>
            <person name="Burguener G."/>
            <person name="Darino M."/>
            <person name="Turjanski A."/>
            <person name="Kreff E."/>
            <person name="Dieguez M.J."/>
            <person name="Sacco F."/>
        </authorList>
    </citation>
    <scope>NUCLEOTIDE SEQUENCE [LARGE SCALE GENOMIC DNA]</scope>
    <source>
        <strain evidence="2 3">RO10H11247</strain>
    </source>
</reference>
<proteinExistence type="predicted"/>
<evidence type="ECO:0000313" key="2">
    <source>
        <dbReference type="EMBL" id="KNZ51117.1"/>
    </source>
</evidence>
<dbReference type="Proteomes" id="UP000037035">
    <property type="component" value="Unassembled WGS sequence"/>
</dbReference>
<evidence type="ECO:0000313" key="3">
    <source>
        <dbReference type="Proteomes" id="UP000037035"/>
    </source>
</evidence>
<accession>A0A0L6US86</accession>
<evidence type="ECO:0000256" key="1">
    <source>
        <dbReference type="SAM" id="MobiDB-lite"/>
    </source>
</evidence>
<name>A0A0L6US86_9BASI</name>
<protein>
    <submittedName>
        <fullName evidence="2">Uncharacterized protein</fullName>
    </submittedName>
</protein>
<comment type="caution">
    <text evidence="2">The sequence shown here is derived from an EMBL/GenBank/DDBJ whole genome shotgun (WGS) entry which is preliminary data.</text>
</comment>
<dbReference type="EMBL" id="LAVV01009156">
    <property type="protein sequence ID" value="KNZ51117.1"/>
    <property type="molecule type" value="Genomic_DNA"/>
</dbReference>
<dbReference type="AlphaFoldDB" id="A0A0L6US86"/>
<gene>
    <name evidence="2" type="ORF">VP01_4089g1</name>
</gene>
<dbReference type="VEuPathDB" id="FungiDB:VP01_4089g1"/>
<feature type="compositionally biased region" description="Basic and acidic residues" evidence="1">
    <location>
        <begin position="195"/>
        <end position="218"/>
    </location>
</feature>
<keyword evidence="3" id="KW-1185">Reference proteome</keyword>
<feature type="region of interest" description="Disordered" evidence="1">
    <location>
        <begin position="194"/>
        <end position="218"/>
    </location>
</feature>
<organism evidence="2 3">
    <name type="scientific">Puccinia sorghi</name>
    <dbReference type="NCBI Taxonomy" id="27349"/>
    <lineage>
        <taxon>Eukaryota</taxon>
        <taxon>Fungi</taxon>
        <taxon>Dikarya</taxon>
        <taxon>Basidiomycota</taxon>
        <taxon>Pucciniomycotina</taxon>
        <taxon>Pucciniomycetes</taxon>
        <taxon>Pucciniales</taxon>
        <taxon>Pucciniaceae</taxon>
        <taxon>Puccinia</taxon>
    </lineage>
</organism>
<sequence length="218" mass="24010">MDVKFLKKCKGKEMAGPSVLLPAKKKAAELAKHALGGESQVALSLKELATVSPMMAEELILVIRESPGLKADGNHISFDVRLGEVESVGVPPVLHSDTVLCLLSYVQVCIGDHQAWEMLDSGSMVNLLPSLRHGYECKVGGLVQALEVILGRPFLFAFRAGLRYDLAQREEILSVMDSQGIRFERPSVSWRAGTGRRELGHQRVKRESREGRRARPTP</sequence>